<gene>
    <name evidence="6" type="ORF">SAMN05443244_3947</name>
</gene>
<keyword evidence="6" id="KW-0121">Carboxypeptidase</keyword>
<dbReference type="SUPFAM" id="SSF49464">
    <property type="entry name" value="Carboxypeptidase regulatory domain-like"/>
    <property type="match status" value="1"/>
</dbReference>
<organism evidence="6 7">
    <name type="scientific">Terriglobus roseus</name>
    <dbReference type="NCBI Taxonomy" id="392734"/>
    <lineage>
        <taxon>Bacteria</taxon>
        <taxon>Pseudomonadati</taxon>
        <taxon>Acidobacteriota</taxon>
        <taxon>Terriglobia</taxon>
        <taxon>Terriglobales</taxon>
        <taxon>Acidobacteriaceae</taxon>
        <taxon>Terriglobus</taxon>
    </lineage>
</organism>
<dbReference type="RefSeq" id="WP_074655617.1">
    <property type="nucleotide sequence ID" value="NZ_FNSD01000001.1"/>
</dbReference>
<proteinExistence type="predicted"/>
<sequence>MKQLTLQHGVYLTLTALASVCAVAGAEAQVSRSADIFGASTVSGIIRDADGVPQMGALVEALLPDTTIGASAVTDARGRYHLSLRPGSYRIQATAALFLPAIRDRLQVLRGGRTVVNLTMSTLLAPGGWLPVTRRTTSEPSDDWIWTLRSSASRPILRFEDQGTSSSQRDDEESEGPLAVSSSRQETRRGASGGSVTVKNSQGGFARGGSHNILVLTRVNEDGSGAVVRADLSGTRSPYPVAPSAEVSIGTQRRTPLNGFTRAVLTYSNHPELTAGRGMTGMQGATLRSAQRVDVGDLMRVDAGSVMRESNLGGNALIVEPFLRVSAHGPASLVLAYSMTRSRGTQSLDDLDRVSAPTPVAVMRSGHMRLETGSHHELSAAGQIPGGGIVEVAIYHDAFNNPLIAGVGTLAAADIPAEGLVADPTTETYRVAGRNYSSAGVRASIRQPVTKSMNVGAEVATGQSLKAEHLSNASMTEVLGGLTPSQVYAATAYADGKILHTGTTVRASYRWQPLRALTAVDAYRVGDDGAYLSCSIRQSLGHTRLLPQGLEAVVDVQNLLAQGYQPFLSSDGTTMYLAQTPRSIQAGLSFTF</sequence>
<feature type="region of interest" description="Disordered" evidence="4">
    <location>
        <begin position="157"/>
        <end position="204"/>
    </location>
</feature>
<dbReference type="GO" id="GO:0009279">
    <property type="term" value="C:cell outer membrane"/>
    <property type="evidence" value="ECO:0007669"/>
    <property type="project" value="UniProtKB-SubCell"/>
</dbReference>
<keyword evidence="6" id="KW-0378">Hydrolase</keyword>
<dbReference type="GO" id="GO:0004180">
    <property type="term" value="F:carboxypeptidase activity"/>
    <property type="evidence" value="ECO:0007669"/>
    <property type="project" value="UniProtKB-KW"/>
</dbReference>
<evidence type="ECO:0000256" key="3">
    <source>
        <dbReference type="ARBA" id="ARBA00023237"/>
    </source>
</evidence>
<evidence type="ECO:0000256" key="5">
    <source>
        <dbReference type="SAM" id="SignalP"/>
    </source>
</evidence>
<evidence type="ECO:0000256" key="4">
    <source>
        <dbReference type="SAM" id="MobiDB-lite"/>
    </source>
</evidence>
<reference evidence="6 7" key="1">
    <citation type="submission" date="2016-10" db="EMBL/GenBank/DDBJ databases">
        <authorList>
            <person name="de Groot N.N."/>
        </authorList>
    </citation>
    <scope>NUCLEOTIDE SEQUENCE [LARGE SCALE GENOMIC DNA]</scope>
    <source>
        <strain evidence="6 7">AB35.6</strain>
    </source>
</reference>
<keyword evidence="6" id="KW-0645">Protease</keyword>
<dbReference type="SUPFAM" id="SSF56935">
    <property type="entry name" value="Porins"/>
    <property type="match status" value="1"/>
</dbReference>
<dbReference type="EMBL" id="FNSD01000001">
    <property type="protein sequence ID" value="SEC63365.1"/>
    <property type="molecule type" value="Genomic_DNA"/>
</dbReference>
<keyword evidence="3" id="KW-0998">Cell outer membrane</keyword>
<keyword evidence="5" id="KW-0732">Signal</keyword>
<feature type="compositionally biased region" description="Polar residues" evidence="4">
    <location>
        <begin position="194"/>
        <end position="203"/>
    </location>
</feature>
<feature type="signal peptide" evidence="5">
    <location>
        <begin position="1"/>
        <end position="18"/>
    </location>
</feature>
<dbReference type="Gene3D" id="2.40.170.20">
    <property type="entry name" value="TonB-dependent receptor, beta-barrel domain"/>
    <property type="match status" value="1"/>
</dbReference>
<dbReference type="Pfam" id="PF13620">
    <property type="entry name" value="CarboxypepD_reg"/>
    <property type="match status" value="1"/>
</dbReference>
<evidence type="ECO:0000313" key="6">
    <source>
        <dbReference type="EMBL" id="SEC63365.1"/>
    </source>
</evidence>
<dbReference type="OrthoDB" id="102259at2"/>
<name>A0A1H4U3Q1_9BACT</name>
<evidence type="ECO:0000256" key="1">
    <source>
        <dbReference type="ARBA" id="ARBA00004442"/>
    </source>
</evidence>
<protein>
    <submittedName>
        <fullName evidence="6">Carboxypeptidase regulatory-like domain-containing protein</fullName>
    </submittedName>
</protein>
<evidence type="ECO:0000313" key="7">
    <source>
        <dbReference type="Proteomes" id="UP000182409"/>
    </source>
</evidence>
<comment type="subcellular location">
    <subcellularLocation>
        <location evidence="1">Cell outer membrane</location>
    </subcellularLocation>
</comment>
<accession>A0A1H4U3Q1</accession>
<dbReference type="Proteomes" id="UP000182409">
    <property type="component" value="Unassembled WGS sequence"/>
</dbReference>
<keyword evidence="2" id="KW-0472">Membrane</keyword>
<dbReference type="AlphaFoldDB" id="A0A1H4U3Q1"/>
<feature type="chain" id="PRO_5010329065" evidence="5">
    <location>
        <begin position="19"/>
        <end position="592"/>
    </location>
</feature>
<dbReference type="Gene3D" id="2.60.40.1120">
    <property type="entry name" value="Carboxypeptidase-like, regulatory domain"/>
    <property type="match status" value="1"/>
</dbReference>
<dbReference type="InterPro" id="IPR008969">
    <property type="entry name" value="CarboxyPept-like_regulatory"/>
</dbReference>
<dbReference type="InterPro" id="IPR036942">
    <property type="entry name" value="Beta-barrel_TonB_sf"/>
</dbReference>
<evidence type="ECO:0000256" key="2">
    <source>
        <dbReference type="ARBA" id="ARBA00023136"/>
    </source>
</evidence>